<protein>
    <recommendedName>
        <fullName evidence="5">Large ribosomal subunit protein uL29</fullName>
    </recommendedName>
    <alternativeName>
        <fullName evidence="6">60S ribosomal protein L35</fullName>
    </alternativeName>
</protein>
<comment type="caution">
    <text evidence="7">The sequence shown here is derived from an EMBL/GenBank/DDBJ whole genome shotgun (WGS) entry which is preliminary data.</text>
</comment>
<evidence type="ECO:0000313" key="7">
    <source>
        <dbReference type="EMBL" id="KAB0373475.1"/>
    </source>
</evidence>
<dbReference type="GO" id="GO:0022625">
    <property type="term" value="C:cytosolic large ribosomal subunit"/>
    <property type="evidence" value="ECO:0007669"/>
    <property type="project" value="InterPro"/>
</dbReference>
<dbReference type="InterPro" id="IPR045059">
    <property type="entry name" value="Ribosomal_uL29_euk"/>
</dbReference>
<evidence type="ECO:0000256" key="6">
    <source>
        <dbReference type="ARBA" id="ARBA00035334"/>
    </source>
</evidence>
<proteinExistence type="inferred from homology"/>
<dbReference type="SUPFAM" id="SSF46561">
    <property type="entry name" value="Ribosomal protein L29 (L29p)"/>
    <property type="match status" value="1"/>
</dbReference>
<dbReference type="AlphaFoldDB" id="A0A5N3XLY5"/>
<dbReference type="Gene3D" id="1.10.287.310">
    <property type="match status" value="1"/>
</dbReference>
<dbReference type="GO" id="GO:0003729">
    <property type="term" value="F:mRNA binding"/>
    <property type="evidence" value="ECO:0007669"/>
    <property type="project" value="TreeGrafter"/>
</dbReference>
<comment type="subunit">
    <text evidence="2">Component of the large ribosomal subunit.</text>
</comment>
<name>A0A5N3XLY5_MUNRE</name>
<evidence type="ECO:0000256" key="4">
    <source>
        <dbReference type="ARBA" id="ARBA00023274"/>
    </source>
</evidence>
<reference evidence="7 8" key="1">
    <citation type="submission" date="2019-06" db="EMBL/GenBank/DDBJ databases">
        <title>Discovery of a novel chromosome fission-fusion reversal in muntjac.</title>
        <authorList>
            <person name="Mudd A.B."/>
            <person name="Bredeson J.V."/>
            <person name="Baum R."/>
            <person name="Hockemeyer D."/>
            <person name="Rokhsar D.S."/>
        </authorList>
    </citation>
    <scope>NUCLEOTIDE SEQUENCE [LARGE SCALE GENOMIC DNA]</scope>
    <source>
        <strain evidence="7">UCam_UCB_Mr</strain>
        <tissue evidence="7">Fibroblast cell line</tissue>
    </source>
</reference>
<evidence type="ECO:0000256" key="3">
    <source>
        <dbReference type="ARBA" id="ARBA00022980"/>
    </source>
</evidence>
<dbReference type="InterPro" id="IPR001854">
    <property type="entry name" value="Ribosomal_uL29"/>
</dbReference>
<keyword evidence="8" id="KW-1185">Reference proteome</keyword>
<evidence type="ECO:0000256" key="1">
    <source>
        <dbReference type="ARBA" id="ARBA00009254"/>
    </source>
</evidence>
<dbReference type="NCBIfam" id="TIGR00012">
    <property type="entry name" value="L29"/>
    <property type="match status" value="1"/>
</dbReference>
<dbReference type="Pfam" id="PF00831">
    <property type="entry name" value="Ribosomal_L29"/>
    <property type="match status" value="1"/>
</dbReference>
<accession>A0A5N3XLY5</accession>
<dbReference type="GO" id="GO:0006412">
    <property type="term" value="P:translation"/>
    <property type="evidence" value="ECO:0007669"/>
    <property type="project" value="InterPro"/>
</dbReference>
<keyword evidence="4" id="KW-0687">Ribonucleoprotein</keyword>
<dbReference type="GO" id="GO:0000463">
    <property type="term" value="P:maturation of LSU-rRNA from tricistronic rRNA transcript (SSU-rRNA, 5.8S rRNA, LSU-rRNA)"/>
    <property type="evidence" value="ECO:0007669"/>
    <property type="project" value="InterPro"/>
</dbReference>
<evidence type="ECO:0000313" key="8">
    <source>
        <dbReference type="Proteomes" id="UP000326062"/>
    </source>
</evidence>
<dbReference type="FunFam" id="1.10.287.310:FF:000002">
    <property type="entry name" value="60S ribosomal protein L35"/>
    <property type="match status" value="1"/>
</dbReference>
<dbReference type="GO" id="GO:0003735">
    <property type="term" value="F:structural constituent of ribosome"/>
    <property type="evidence" value="ECO:0007669"/>
    <property type="project" value="InterPro"/>
</dbReference>
<gene>
    <name evidence="7" type="ORF">FD755_015134</name>
</gene>
<evidence type="ECO:0000256" key="5">
    <source>
        <dbReference type="ARBA" id="ARBA00035204"/>
    </source>
</evidence>
<dbReference type="EMBL" id="VCEB01000009">
    <property type="protein sequence ID" value="KAB0373475.1"/>
    <property type="molecule type" value="Genomic_DNA"/>
</dbReference>
<comment type="similarity">
    <text evidence="1">Belongs to the universal ribosomal protein uL29 family.</text>
</comment>
<dbReference type="Proteomes" id="UP000326062">
    <property type="component" value="Chromosome 11"/>
</dbReference>
<sequence>MARIKAGNLRSKKEERLLKQEEELKVQLSQQHVAKATGSVASKLSKIRVVHKSITNTIHHVWTVINQTQKENLRKLYKGKKYETKKQQQKELLNPLWKHPVKD</sequence>
<organism evidence="7 8">
    <name type="scientific">Muntiacus reevesi</name>
    <name type="common">Reeves' muntjac</name>
    <name type="synonym">Cervus reevesi</name>
    <dbReference type="NCBI Taxonomy" id="9886"/>
    <lineage>
        <taxon>Eukaryota</taxon>
        <taxon>Metazoa</taxon>
        <taxon>Chordata</taxon>
        <taxon>Craniata</taxon>
        <taxon>Vertebrata</taxon>
        <taxon>Euteleostomi</taxon>
        <taxon>Mammalia</taxon>
        <taxon>Eutheria</taxon>
        <taxon>Laurasiatheria</taxon>
        <taxon>Artiodactyla</taxon>
        <taxon>Ruminantia</taxon>
        <taxon>Pecora</taxon>
        <taxon>Cervidae</taxon>
        <taxon>Muntiacinae</taxon>
        <taxon>Muntiacus</taxon>
    </lineage>
</organism>
<dbReference type="InterPro" id="IPR036049">
    <property type="entry name" value="Ribosomal_uL29_sf"/>
</dbReference>
<dbReference type="PANTHER" id="PTHR45722:SF2">
    <property type="entry name" value="LARGE RIBOSOMAL SUBUNIT PROTEIN UL29-RELATED"/>
    <property type="match status" value="1"/>
</dbReference>
<dbReference type="PANTHER" id="PTHR45722">
    <property type="entry name" value="60S RIBOSOMAL PROTEIN L35"/>
    <property type="match status" value="1"/>
</dbReference>
<keyword evidence="3" id="KW-0689">Ribosomal protein</keyword>
<evidence type="ECO:0000256" key="2">
    <source>
        <dbReference type="ARBA" id="ARBA00011133"/>
    </source>
</evidence>